<dbReference type="Proteomes" id="UP001333110">
    <property type="component" value="Unassembled WGS sequence"/>
</dbReference>
<organism evidence="1 2">
    <name type="scientific">Mycteria americana</name>
    <name type="common">Wood stork</name>
    <dbReference type="NCBI Taxonomy" id="33587"/>
    <lineage>
        <taxon>Eukaryota</taxon>
        <taxon>Metazoa</taxon>
        <taxon>Chordata</taxon>
        <taxon>Craniata</taxon>
        <taxon>Vertebrata</taxon>
        <taxon>Euteleostomi</taxon>
        <taxon>Archelosauria</taxon>
        <taxon>Archosauria</taxon>
        <taxon>Dinosauria</taxon>
        <taxon>Saurischia</taxon>
        <taxon>Theropoda</taxon>
        <taxon>Coelurosauria</taxon>
        <taxon>Aves</taxon>
        <taxon>Neognathae</taxon>
        <taxon>Neoaves</taxon>
        <taxon>Aequornithes</taxon>
        <taxon>Ciconiiformes</taxon>
        <taxon>Ciconiidae</taxon>
        <taxon>Mycteria</taxon>
    </lineage>
</organism>
<dbReference type="EMBL" id="JAUNZN010000002">
    <property type="protein sequence ID" value="KAK4827170.1"/>
    <property type="molecule type" value="Genomic_DNA"/>
</dbReference>
<proteinExistence type="predicted"/>
<comment type="caution">
    <text evidence="1">The sequence shown here is derived from an EMBL/GenBank/DDBJ whole genome shotgun (WGS) entry which is preliminary data.</text>
</comment>
<keyword evidence="2" id="KW-1185">Reference proteome</keyword>
<gene>
    <name evidence="1" type="ORF">QYF61_015132</name>
</gene>
<reference evidence="1 2" key="1">
    <citation type="journal article" date="2023" name="J. Hered.">
        <title>Chromosome-level genome of the wood stork (Mycteria americana) provides insight into avian chromosome evolution.</title>
        <authorList>
            <person name="Flamio R. Jr."/>
            <person name="Ramstad K.M."/>
        </authorList>
    </citation>
    <scope>NUCLEOTIDE SEQUENCE [LARGE SCALE GENOMIC DNA]</scope>
    <source>
        <strain evidence="1">JAX WOST 10</strain>
    </source>
</reference>
<accession>A0AAN7P7I5</accession>
<sequence length="661" mass="73869">MMERGLVSTSASSFNTLGWISSGPIDFSSQSSLVSQAGLLPRRLVFRHLETARSCAFRTSSLKNVQPSWTPLPIRAASQGTLSTSLLNRLKSALRKSGRLLAIHLHISNIYWLNSYQSRMSGGYADRHDFLLLDFFHVHNKFLFSSLVKDDRRWEVVSNNCSRTSSRHRRLPTFQNSGIDKSCIGVMDMVPDLAFPFAEWDGIPFSPFLQPVKVPLNAIQPMRSIIHSSRFCIICNPAAGVLCPIVQVISEDIKQELRLFSLEKQRLRRGLIALYNYLKGGCSEAVSVSSPNNRTRGNGLKLRQERFRLDIRKKFFTERVNRLPREAVESPSLEEFKKRVDVGTSGHGLVGMEVLGWRLDLILEVFSNYSMILITTKKCSSYNTAISSRPITSYLGEKFNTRLTTTSFQVVVENDKVSPQPPLLQTKQPQFPQPLLIRLLLQTLHQLCCPSLDPLQHLNVLLVVRGPKLNTVFEVQPHQCQVQGHNHFPSPAGHTIPDTSQDAVGFLGPLGTLLAHIQLAVNQYPQVLFPWAAFQPLFPKPVALHGVVVLQVQDPALGLVEPHTIDFSPSIQPVQIPLQSSPTFKQIDTPAQLGVICRLTEGALNPFIQIIDKDINQDWLQHRALGNTACDQPPTGFNSIYHNPLGSASQPLFYSVKSTTA</sequence>
<protein>
    <submittedName>
        <fullName evidence="1">Uncharacterized protein</fullName>
    </submittedName>
</protein>
<dbReference type="AlphaFoldDB" id="A0AAN7P7I5"/>
<name>A0AAN7P7I5_MYCAM</name>
<evidence type="ECO:0000313" key="1">
    <source>
        <dbReference type="EMBL" id="KAK4827170.1"/>
    </source>
</evidence>
<evidence type="ECO:0000313" key="2">
    <source>
        <dbReference type="Proteomes" id="UP001333110"/>
    </source>
</evidence>